<feature type="transmembrane region" description="Helical" evidence="2">
    <location>
        <begin position="106"/>
        <end position="127"/>
    </location>
</feature>
<comment type="caution">
    <text evidence="3">The sequence shown here is derived from an EMBL/GenBank/DDBJ whole genome shotgun (WGS) entry which is preliminary data.</text>
</comment>
<protein>
    <submittedName>
        <fullName evidence="3">Uncharacterized protein</fullName>
    </submittedName>
</protein>
<feature type="transmembrane region" description="Helical" evidence="2">
    <location>
        <begin position="176"/>
        <end position="193"/>
    </location>
</feature>
<accession>A0A9P1H0T0</accession>
<proteinExistence type="predicted"/>
<keyword evidence="2" id="KW-1133">Transmembrane helix</keyword>
<reference evidence="3" key="1">
    <citation type="submission" date="2022-11" db="EMBL/GenBank/DDBJ databases">
        <authorList>
            <person name="Scott C."/>
            <person name="Bruce N."/>
        </authorList>
    </citation>
    <scope>NUCLEOTIDE SEQUENCE</scope>
</reference>
<feature type="transmembrane region" description="Helical" evidence="2">
    <location>
        <begin position="65"/>
        <end position="86"/>
    </location>
</feature>
<name>A0A9P1H0T0_9PEZI</name>
<keyword evidence="2" id="KW-0472">Membrane</keyword>
<evidence type="ECO:0000256" key="1">
    <source>
        <dbReference type="SAM" id="MobiDB-lite"/>
    </source>
</evidence>
<evidence type="ECO:0000256" key="2">
    <source>
        <dbReference type="SAM" id="Phobius"/>
    </source>
</evidence>
<dbReference type="OrthoDB" id="4813295at2759"/>
<keyword evidence="2" id="KW-0812">Transmembrane</keyword>
<feature type="region of interest" description="Disordered" evidence="1">
    <location>
        <begin position="1"/>
        <end position="55"/>
    </location>
</feature>
<sequence length="210" mass="23942">MAPQNPPPGQQDCYYQNQPPAYQQHPGLGPNPHQNQGYGGHRPSHWVPFTQPRRERRRWDRTTSILRQFSMALPVVMIIVVAYMYIREAHERSSMDFPPSAPIWTPLYTILPLAVTTLVWTCVVTGIQRRSERTGGPSTPFYLFAVELVFAIGSIACFAIMVWYLNKTWDSRSQPLFNSLVSVTLAIITGLRIRAERKATAQQAESYIVH</sequence>
<evidence type="ECO:0000313" key="4">
    <source>
        <dbReference type="Proteomes" id="UP000838763"/>
    </source>
</evidence>
<gene>
    <name evidence="3" type="ORF">PPNO1_LOCUS4232</name>
</gene>
<feature type="transmembrane region" description="Helical" evidence="2">
    <location>
        <begin position="139"/>
        <end position="164"/>
    </location>
</feature>
<organism evidence="3 4">
    <name type="scientific">Parascedosporium putredinis</name>
    <dbReference type="NCBI Taxonomy" id="1442378"/>
    <lineage>
        <taxon>Eukaryota</taxon>
        <taxon>Fungi</taxon>
        <taxon>Dikarya</taxon>
        <taxon>Ascomycota</taxon>
        <taxon>Pezizomycotina</taxon>
        <taxon>Sordariomycetes</taxon>
        <taxon>Hypocreomycetidae</taxon>
        <taxon>Microascales</taxon>
        <taxon>Microascaceae</taxon>
        <taxon>Parascedosporium</taxon>
    </lineage>
</organism>
<dbReference type="Proteomes" id="UP000838763">
    <property type="component" value="Unassembled WGS sequence"/>
</dbReference>
<evidence type="ECO:0000313" key="3">
    <source>
        <dbReference type="EMBL" id="CAI4214498.1"/>
    </source>
</evidence>
<dbReference type="AlphaFoldDB" id="A0A9P1H0T0"/>
<keyword evidence="4" id="KW-1185">Reference proteome</keyword>
<dbReference type="EMBL" id="CALLCH030000011">
    <property type="protein sequence ID" value="CAI4214498.1"/>
    <property type="molecule type" value="Genomic_DNA"/>
</dbReference>